<proteinExistence type="predicted"/>
<organism evidence="1 2">
    <name type="scientific">Algibacter lectus</name>
    <dbReference type="NCBI Taxonomy" id="221126"/>
    <lineage>
        <taxon>Bacteria</taxon>
        <taxon>Pseudomonadati</taxon>
        <taxon>Bacteroidota</taxon>
        <taxon>Flavobacteriia</taxon>
        <taxon>Flavobacteriales</taxon>
        <taxon>Flavobacteriaceae</taxon>
        <taxon>Algibacter</taxon>
    </lineage>
</organism>
<dbReference type="EMBL" id="BBNU01000013">
    <property type="protein sequence ID" value="GAL81031.1"/>
    <property type="molecule type" value="Genomic_DNA"/>
</dbReference>
<gene>
    <name evidence="1" type="ORF">JCM19274_2205</name>
</gene>
<sequence length="83" mass="9122">MVIFCGGGEPGGAILTENLRPEKFTLFTDLDLSEVARSLKLVPSENGEIEILQKFWKNDSENQKTAPALLIYADLINSGLVEI</sequence>
<evidence type="ECO:0000313" key="1">
    <source>
        <dbReference type="EMBL" id="GAL81031.1"/>
    </source>
</evidence>
<protein>
    <submittedName>
        <fullName evidence="1">Uncharacterized protein</fullName>
    </submittedName>
</protein>
<dbReference type="Pfam" id="PF09952">
    <property type="entry name" value="AbiEi_2"/>
    <property type="match status" value="1"/>
</dbReference>
<dbReference type="InterPro" id="IPR019238">
    <property type="entry name" value="AbiEi_2"/>
</dbReference>
<reference evidence="1 2" key="1">
    <citation type="journal article" date="2014" name="Genome Announc.">
        <title>Draft Genome Sequences of Marine Flavobacterium Algibacter lectus Strains SS8 and NR4.</title>
        <authorList>
            <person name="Takatani N."/>
            <person name="Nakanishi M."/>
            <person name="Meirelles P."/>
            <person name="Mino S."/>
            <person name="Suda W."/>
            <person name="Oshima K."/>
            <person name="Hattori M."/>
            <person name="Ohkuma M."/>
            <person name="Hosokawa M."/>
            <person name="Miyashita K."/>
            <person name="Thompson F.L."/>
            <person name="Niwa A."/>
            <person name="Sawabe T."/>
            <person name="Sawabe T."/>
        </authorList>
    </citation>
    <scope>NUCLEOTIDE SEQUENCE [LARGE SCALE GENOMIC DNA]</scope>
    <source>
        <strain evidence="2">JCM19274</strain>
    </source>
</reference>
<name>A0A090WVN8_9FLAO</name>
<evidence type="ECO:0000313" key="2">
    <source>
        <dbReference type="Proteomes" id="UP000029643"/>
    </source>
</evidence>
<dbReference type="Proteomes" id="UP000029643">
    <property type="component" value="Unassembled WGS sequence"/>
</dbReference>
<dbReference type="AlphaFoldDB" id="A0A090WVN8"/>
<comment type="caution">
    <text evidence="1">The sequence shown here is derived from an EMBL/GenBank/DDBJ whole genome shotgun (WGS) entry which is preliminary data.</text>
</comment>
<accession>A0A090WVN8</accession>